<dbReference type="GO" id="GO:0043529">
    <property type="term" value="C:GET complex"/>
    <property type="evidence" value="ECO:0007669"/>
    <property type="project" value="TreeGrafter"/>
</dbReference>
<dbReference type="PANTHER" id="PTHR10803">
    <property type="entry name" value="ARSENICAL PUMP-DRIVING ATPASE ARSENITE-TRANSLOCATING ATPASE"/>
    <property type="match status" value="1"/>
</dbReference>
<reference evidence="2" key="1">
    <citation type="journal article" date="2014" name="Front. Microbiol.">
        <title>High frequency of phylogenetically diverse reductive dehalogenase-homologous genes in deep subseafloor sedimentary metagenomes.</title>
        <authorList>
            <person name="Kawai M."/>
            <person name="Futagami T."/>
            <person name="Toyoda A."/>
            <person name="Takaki Y."/>
            <person name="Nishi S."/>
            <person name="Hori S."/>
            <person name="Arai W."/>
            <person name="Tsubouchi T."/>
            <person name="Morono Y."/>
            <person name="Uchiyama I."/>
            <person name="Ito T."/>
            <person name="Fujiyama A."/>
            <person name="Inagaki F."/>
            <person name="Takami H."/>
        </authorList>
    </citation>
    <scope>NUCLEOTIDE SEQUENCE</scope>
    <source>
        <strain evidence="2">Expedition CK06-06</strain>
    </source>
</reference>
<comment type="caution">
    <text evidence="2">The sequence shown here is derived from an EMBL/GenBank/DDBJ whole genome shotgun (WGS) entry which is preliminary data.</text>
</comment>
<organism evidence="2">
    <name type="scientific">marine sediment metagenome</name>
    <dbReference type="NCBI Taxonomy" id="412755"/>
    <lineage>
        <taxon>unclassified sequences</taxon>
        <taxon>metagenomes</taxon>
        <taxon>ecological metagenomes</taxon>
    </lineage>
</organism>
<gene>
    <name evidence="2" type="ORF">S03H2_08300</name>
</gene>
<dbReference type="Pfam" id="PF02374">
    <property type="entry name" value="ArsA_ATPase"/>
    <property type="match status" value="1"/>
</dbReference>
<proteinExistence type="predicted"/>
<dbReference type="CDD" id="cd02035">
    <property type="entry name" value="ArsA"/>
    <property type="match status" value="1"/>
</dbReference>
<dbReference type="GO" id="GO:0016887">
    <property type="term" value="F:ATP hydrolysis activity"/>
    <property type="evidence" value="ECO:0007669"/>
    <property type="project" value="InterPro"/>
</dbReference>
<feature type="domain" description="ArsA/GET3 Anion-transporting ATPase-like" evidence="1">
    <location>
        <begin position="12"/>
        <end position="194"/>
    </location>
</feature>
<dbReference type="AlphaFoldDB" id="X1G9P5"/>
<evidence type="ECO:0000313" key="2">
    <source>
        <dbReference type="EMBL" id="GAH29758.1"/>
    </source>
</evidence>
<name>X1G9P5_9ZZZZ</name>
<dbReference type="GO" id="GO:0005524">
    <property type="term" value="F:ATP binding"/>
    <property type="evidence" value="ECO:0007669"/>
    <property type="project" value="InterPro"/>
</dbReference>
<dbReference type="Gene3D" id="3.40.50.300">
    <property type="entry name" value="P-loop containing nucleotide triphosphate hydrolases"/>
    <property type="match status" value="1"/>
</dbReference>
<feature type="non-terminal residue" evidence="2">
    <location>
        <position position="195"/>
    </location>
</feature>
<dbReference type="EMBL" id="BARU01004012">
    <property type="protein sequence ID" value="GAH29758.1"/>
    <property type="molecule type" value="Genomic_DNA"/>
</dbReference>
<protein>
    <recommendedName>
        <fullName evidence="1">ArsA/GET3 Anion-transporting ATPase-like domain-containing protein</fullName>
    </recommendedName>
</protein>
<dbReference type="InterPro" id="IPR016300">
    <property type="entry name" value="ATPase_ArsA/GET3"/>
</dbReference>
<dbReference type="PANTHER" id="PTHR10803:SF0">
    <property type="entry name" value="ATPASE GET3B"/>
    <property type="match status" value="1"/>
</dbReference>
<dbReference type="InterPro" id="IPR027417">
    <property type="entry name" value="P-loop_NTPase"/>
</dbReference>
<dbReference type="InterPro" id="IPR025723">
    <property type="entry name" value="ArsA/GET3_ATPase-like"/>
</dbReference>
<evidence type="ECO:0000259" key="1">
    <source>
        <dbReference type="Pfam" id="PF02374"/>
    </source>
</evidence>
<dbReference type="SUPFAM" id="SSF52540">
    <property type="entry name" value="P-loop containing nucleoside triphosphate hydrolases"/>
    <property type="match status" value="1"/>
</dbReference>
<sequence>MTLTNLLEMDLKFILVGGKGGVGKTSVASSLAISLAESGKRVLIISTDPAHSVSDSFDLDFSSGEIEKVKGVNGKLYALEINPEKAGDEISKMIGKPMDSSDFSNLTNIPGLSELQGLGQDMQSMPQPGMDEALSFAKILEYADDDSYDTIILDTAPTGHTLRLLNIPEFLDSFLGRMLKMRSFLSNAMTMMKNL</sequence>
<dbReference type="GO" id="GO:0071816">
    <property type="term" value="P:tail-anchored membrane protein insertion into ER membrane"/>
    <property type="evidence" value="ECO:0007669"/>
    <property type="project" value="TreeGrafter"/>
</dbReference>
<accession>X1G9P5</accession>
<dbReference type="NCBIfam" id="TIGR00345">
    <property type="entry name" value="GET3_arsA_TRC40"/>
    <property type="match status" value="1"/>
</dbReference>